<dbReference type="RefSeq" id="WP_126126594.1">
    <property type="nucleotide sequence ID" value="NZ_CP034464.1"/>
</dbReference>
<protein>
    <submittedName>
        <fullName evidence="3">Uncharacterized protein</fullName>
    </submittedName>
</protein>
<dbReference type="EMBL" id="CP034464">
    <property type="protein sequence ID" value="AZP11195.1"/>
    <property type="molecule type" value="Genomic_DNA"/>
</dbReference>
<dbReference type="Pfam" id="PF19500">
    <property type="entry name" value="DUF6035"/>
    <property type="match status" value="1"/>
</dbReference>
<accession>A0A3Q9BPP7</accession>
<dbReference type="InterPro" id="IPR046099">
    <property type="entry name" value="DUF6035"/>
</dbReference>
<feature type="domain" description="DUF6035" evidence="1">
    <location>
        <begin position="37"/>
        <end position="208"/>
    </location>
</feature>
<evidence type="ECO:0000313" key="4">
    <source>
        <dbReference type="Proteomes" id="UP000275663"/>
    </source>
</evidence>
<sequence>MHRVSRLFYFKHVLEDGRCPQISSGELSRDEIDARKYNGAKESDRHIQMKEFVVASLAADSLFSNIRVEKRWTDTLSGDWRQPDVRATYNGIEIVFEIQLSTTYLDVIVERRRFYQREGGLLFWIFADFNDDCRRLLQDDVFYNNNQNAFIVSGESAAASVHANEFLLSCAWTEPASSNGISPLRRAMVSFHELTLNIVKQQAFFFDYDAAKNTLIHANLTAMSKLRDRFEAAWISTVDEPDRIGTKWRDFRREFRAVGFFLPIYQSQLHAILINALYSAKHGKVIGWKYTRFIEVAHRIATGHKPYLHIFRIALGVYKRGEQLISEDKSGRWNIRVKAYKAAIKQEDPEYAGDETHYDLLRFLLPELFENLP</sequence>
<organism evidence="3 4">
    <name type="scientific">Undibacterium parvum</name>
    <dbReference type="NCBI Taxonomy" id="401471"/>
    <lineage>
        <taxon>Bacteria</taxon>
        <taxon>Pseudomonadati</taxon>
        <taxon>Pseudomonadota</taxon>
        <taxon>Betaproteobacteria</taxon>
        <taxon>Burkholderiales</taxon>
        <taxon>Oxalobacteraceae</taxon>
        <taxon>Undibacterium</taxon>
    </lineage>
</organism>
<dbReference type="InterPro" id="IPR057151">
    <property type="entry name" value="DUF7829"/>
</dbReference>
<reference evidence="3 4" key="1">
    <citation type="journal article" date="2011" name="Int. J. Syst. Evol. Microbiol.">
        <title>Description of Undibacterium oligocarboniphilum sp. nov., isolated from purified water, and Undibacterium pigrum strain CCUG 49012 as the type strain of Undibacterium parvum sp. nov., and emended descriptions of the genus Undibacterium and the species Undibacterium pigrum.</title>
        <authorList>
            <person name="Eder W."/>
            <person name="Wanner G."/>
            <person name="Ludwig W."/>
            <person name="Busse H.J."/>
            <person name="Ziemke-Kageler F."/>
            <person name="Lang E."/>
        </authorList>
    </citation>
    <scope>NUCLEOTIDE SEQUENCE [LARGE SCALE GENOMIC DNA]</scope>
    <source>
        <strain evidence="3 4">DSM 23061</strain>
    </source>
</reference>
<evidence type="ECO:0000259" key="1">
    <source>
        <dbReference type="Pfam" id="PF19500"/>
    </source>
</evidence>
<dbReference type="OrthoDB" id="1302950at2"/>
<dbReference type="AlphaFoldDB" id="A0A3Q9BPP7"/>
<gene>
    <name evidence="3" type="ORF">EJN92_03745</name>
</gene>
<keyword evidence="4" id="KW-1185">Reference proteome</keyword>
<dbReference type="KEGG" id="upv:EJN92_03745"/>
<dbReference type="Proteomes" id="UP000275663">
    <property type="component" value="Chromosome"/>
</dbReference>
<name>A0A3Q9BPP7_9BURK</name>
<dbReference type="Pfam" id="PF25167">
    <property type="entry name" value="DUF7829"/>
    <property type="match status" value="1"/>
</dbReference>
<feature type="domain" description="DUF7829" evidence="2">
    <location>
        <begin position="273"/>
        <end position="348"/>
    </location>
</feature>
<proteinExistence type="predicted"/>
<evidence type="ECO:0000313" key="3">
    <source>
        <dbReference type="EMBL" id="AZP11195.1"/>
    </source>
</evidence>
<evidence type="ECO:0000259" key="2">
    <source>
        <dbReference type="Pfam" id="PF25167"/>
    </source>
</evidence>